<feature type="signal peptide" evidence="4">
    <location>
        <begin position="1"/>
        <end position="29"/>
    </location>
</feature>
<evidence type="ECO:0000313" key="8">
    <source>
        <dbReference type="Proteomes" id="UP001597351"/>
    </source>
</evidence>
<feature type="chain" id="PRO_5046754774" evidence="4">
    <location>
        <begin position="30"/>
        <end position="526"/>
    </location>
</feature>
<dbReference type="GO" id="GO:0016787">
    <property type="term" value="F:hydrolase activity"/>
    <property type="evidence" value="ECO:0007669"/>
    <property type="project" value="UniProtKB-KW"/>
</dbReference>
<dbReference type="Pfam" id="PF08386">
    <property type="entry name" value="Abhydrolase_4"/>
    <property type="match status" value="1"/>
</dbReference>
<evidence type="ECO:0000259" key="6">
    <source>
        <dbReference type="Pfam" id="PF08386"/>
    </source>
</evidence>
<keyword evidence="3 7" id="KW-0378">Hydrolase</keyword>
<dbReference type="EMBL" id="JBHUGD010000003">
    <property type="protein sequence ID" value="MFD1946537.1"/>
    <property type="molecule type" value="Genomic_DNA"/>
</dbReference>
<proteinExistence type="inferred from homology"/>
<evidence type="ECO:0000256" key="1">
    <source>
        <dbReference type="ARBA" id="ARBA00010088"/>
    </source>
</evidence>
<dbReference type="InterPro" id="IPR051601">
    <property type="entry name" value="Serine_prot/Carboxylest_S33"/>
</dbReference>
<evidence type="ECO:0000256" key="3">
    <source>
        <dbReference type="ARBA" id="ARBA00022801"/>
    </source>
</evidence>
<evidence type="ECO:0000259" key="5">
    <source>
        <dbReference type="Pfam" id="PF00561"/>
    </source>
</evidence>
<gene>
    <name evidence="7" type="ORF">ACFSDE_07025</name>
</gene>
<accession>A0ABW4TLW5</accession>
<evidence type="ECO:0000256" key="2">
    <source>
        <dbReference type="ARBA" id="ARBA00022729"/>
    </source>
</evidence>
<dbReference type="Pfam" id="PF00561">
    <property type="entry name" value="Abhydrolase_1"/>
    <property type="match status" value="1"/>
</dbReference>
<feature type="domain" description="Peptidase S33 tripeptidyl aminopeptidase-like C-terminal" evidence="6">
    <location>
        <begin position="415"/>
        <end position="517"/>
    </location>
</feature>
<protein>
    <submittedName>
        <fullName evidence="7">Alpha/beta hydrolase</fullName>
    </submittedName>
</protein>
<evidence type="ECO:0000256" key="4">
    <source>
        <dbReference type="SAM" id="SignalP"/>
    </source>
</evidence>
<organism evidence="7 8">
    <name type="scientific">Nocardioides aestuarii</name>
    <dbReference type="NCBI Taxonomy" id="252231"/>
    <lineage>
        <taxon>Bacteria</taxon>
        <taxon>Bacillati</taxon>
        <taxon>Actinomycetota</taxon>
        <taxon>Actinomycetes</taxon>
        <taxon>Propionibacteriales</taxon>
        <taxon>Nocardioidaceae</taxon>
        <taxon>Nocardioides</taxon>
    </lineage>
</organism>
<dbReference type="InterPro" id="IPR000073">
    <property type="entry name" value="AB_hydrolase_1"/>
</dbReference>
<dbReference type="Proteomes" id="UP001597351">
    <property type="component" value="Unassembled WGS sequence"/>
</dbReference>
<feature type="domain" description="AB hydrolase-1" evidence="5">
    <location>
        <begin position="90"/>
        <end position="246"/>
    </location>
</feature>
<sequence>MMHRTISGSLLTLALAGGLLAPAGAPATAAAPPGVDVPVIAWAPCEEAPDFDCATVPVPLDYDEPEGATVDLDVLRAPATGDPEDRIGSLFVNPGGPGGTARDFAAFFGELVPASVSERYDIVGIDPRGTGPSAPMVCRTDAQRPGYPRTWFPTNGKQARKQIRFDNWFRGACDPATGDPSPIVAQMSTADTARDMDLVREAVGDSELHYYGISYGTQLGTTYAAMFPETVGRMILDGVLDPEEWTTGHGDAATRPFSERLGSGYGAWQSLTAAFAECDRVGKRRCVLAGHASEAWNDVIRTLRRGPAKRVRYDMVVGSALSYLYSPDGVPWLMKEIKRLHRALFGRSSLRVDAWRPGAVQRRVSDRLPLPGPYAAGGWARTGNAFAGVACSDSDNPEAPSAWIAAGNRADKASPWFGKLWTWASSPCARWPEALQEDRFAGPFDVAPANPVLVVGNTYDPATPLHGARAVNRLLDGSRLLVLDGWGHGALAGSPCIDDAYAAYLVDGALPRPGTVCRPRRALYPR</sequence>
<keyword evidence="2 4" id="KW-0732">Signal</keyword>
<dbReference type="RefSeq" id="WP_343916779.1">
    <property type="nucleotide sequence ID" value="NZ_BAAAJT010000002.1"/>
</dbReference>
<dbReference type="PANTHER" id="PTHR43248">
    <property type="entry name" value="2-SUCCINYL-6-HYDROXY-2,4-CYCLOHEXADIENE-1-CARBOXYLATE SYNTHASE"/>
    <property type="match status" value="1"/>
</dbReference>
<reference evidence="8" key="1">
    <citation type="journal article" date="2019" name="Int. J. Syst. Evol. Microbiol.">
        <title>The Global Catalogue of Microorganisms (GCM) 10K type strain sequencing project: providing services to taxonomists for standard genome sequencing and annotation.</title>
        <authorList>
            <consortium name="The Broad Institute Genomics Platform"/>
            <consortium name="The Broad Institute Genome Sequencing Center for Infectious Disease"/>
            <person name="Wu L."/>
            <person name="Ma J."/>
        </authorList>
    </citation>
    <scope>NUCLEOTIDE SEQUENCE [LARGE SCALE GENOMIC DNA]</scope>
    <source>
        <strain evidence="8">CGMCC 1.12477</strain>
    </source>
</reference>
<comment type="similarity">
    <text evidence="1">Belongs to the peptidase S33 family.</text>
</comment>
<keyword evidence="8" id="KW-1185">Reference proteome</keyword>
<dbReference type="InterPro" id="IPR029058">
    <property type="entry name" value="AB_hydrolase_fold"/>
</dbReference>
<dbReference type="InterPro" id="IPR013595">
    <property type="entry name" value="Pept_S33_TAP-like_C"/>
</dbReference>
<dbReference type="PANTHER" id="PTHR43248:SF29">
    <property type="entry name" value="TRIPEPTIDYL AMINOPEPTIDASE"/>
    <property type="match status" value="1"/>
</dbReference>
<dbReference type="SUPFAM" id="SSF53474">
    <property type="entry name" value="alpha/beta-Hydrolases"/>
    <property type="match status" value="1"/>
</dbReference>
<evidence type="ECO:0000313" key="7">
    <source>
        <dbReference type="EMBL" id="MFD1946537.1"/>
    </source>
</evidence>
<comment type="caution">
    <text evidence="7">The sequence shown here is derived from an EMBL/GenBank/DDBJ whole genome shotgun (WGS) entry which is preliminary data.</text>
</comment>
<dbReference type="Gene3D" id="3.40.50.1820">
    <property type="entry name" value="alpha/beta hydrolase"/>
    <property type="match status" value="1"/>
</dbReference>
<name>A0ABW4TLW5_9ACTN</name>